<organism evidence="1">
    <name type="scientific">Anguilla anguilla</name>
    <name type="common">European freshwater eel</name>
    <name type="synonym">Muraena anguilla</name>
    <dbReference type="NCBI Taxonomy" id="7936"/>
    <lineage>
        <taxon>Eukaryota</taxon>
        <taxon>Metazoa</taxon>
        <taxon>Chordata</taxon>
        <taxon>Craniata</taxon>
        <taxon>Vertebrata</taxon>
        <taxon>Euteleostomi</taxon>
        <taxon>Actinopterygii</taxon>
        <taxon>Neopterygii</taxon>
        <taxon>Teleostei</taxon>
        <taxon>Anguilliformes</taxon>
        <taxon>Anguillidae</taxon>
        <taxon>Anguilla</taxon>
    </lineage>
</organism>
<protein>
    <submittedName>
        <fullName evidence="1">Uncharacterized protein</fullName>
    </submittedName>
</protein>
<accession>A0A0E9TA63</accession>
<dbReference type="AlphaFoldDB" id="A0A0E9TA63"/>
<reference evidence="1" key="2">
    <citation type="journal article" date="2015" name="Fish Shellfish Immunol.">
        <title>Early steps in the European eel (Anguilla anguilla)-Vibrio vulnificus interaction in the gills: Role of the RtxA13 toxin.</title>
        <authorList>
            <person name="Callol A."/>
            <person name="Pajuelo D."/>
            <person name="Ebbesson L."/>
            <person name="Teles M."/>
            <person name="MacKenzie S."/>
            <person name="Amaro C."/>
        </authorList>
    </citation>
    <scope>NUCLEOTIDE SEQUENCE</scope>
</reference>
<sequence length="43" mass="5224">MTLQLGTLKPPSRDLLLKHFFCWHKHNKRNDYIMGKNKNKRSK</sequence>
<reference evidence="1" key="1">
    <citation type="submission" date="2014-11" db="EMBL/GenBank/DDBJ databases">
        <authorList>
            <person name="Amaro Gonzalez C."/>
        </authorList>
    </citation>
    <scope>NUCLEOTIDE SEQUENCE</scope>
</reference>
<evidence type="ECO:0000313" key="1">
    <source>
        <dbReference type="EMBL" id="JAH50511.1"/>
    </source>
</evidence>
<dbReference type="EMBL" id="GBXM01058066">
    <property type="protein sequence ID" value="JAH50511.1"/>
    <property type="molecule type" value="Transcribed_RNA"/>
</dbReference>
<name>A0A0E9TA63_ANGAN</name>
<proteinExistence type="predicted"/>